<dbReference type="AlphaFoldDB" id="A0A8W8J262"/>
<evidence type="ECO:0000313" key="3">
    <source>
        <dbReference type="EnsemblMetazoa" id="G16916.1:cds"/>
    </source>
</evidence>
<proteinExistence type="predicted"/>
<protein>
    <recommendedName>
        <fullName evidence="5">Carbohydrate sulfotransferase 3</fullName>
    </recommendedName>
</protein>
<dbReference type="EnsemblMetazoa" id="G16916.1">
    <property type="protein sequence ID" value="G16916.1:cds"/>
    <property type="gene ID" value="G16916"/>
</dbReference>
<dbReference type="SUPFAM" id="SSF52540">
    <property type="entry name" value="P-loop containing nucleoside triphosphate hydrolases"/>
    <property type="match status" value="1"/>
</dbReference>
<dbReference type="Gene3D" id="3.40.50.300">
    <property type="entry name" value="P-loop containing nucleotide triphosphate hydrolases"/>
    <property type="match status" value="1"/>
</dbReference>
<dbReference type="PANTHER" id="PTHR10704:SF44">
    <property type="entry name" value="LD35051P-RELATED"/>
    <property type="match status" value="1"/>
</dbReference>
<dbReference type="InterPro" id="IPR027417">
    <property type="entry name" value="P-loop_NTPase"/>
</dbReference>
<keyword evidence="2" id="KW-0812">Transmembrane</keyword>
<organism evidence="3 4">
    <name type="scientific">Magallana gigas</name>
    <name type="common">Pacific oyster</name>
    <name type="synonym">Crassostrea gigas</name>
    <dbReference type="NCBI Taxonomy" id="29159"/>
    <lineage>
        <taxon>Eukaryota</taxon>
        <taxon>Metazoa</taxon>
        <taxon>Spiralia</taxon>
        <taxon>Lophotrochozoa</taxon>
        <taxon>Mollusca</taxon>
        <taxon>Bivalvia</taxon>
        <taxon>Autobranchia</taxon>
        <taxon>Pteriomorphia</taxon>
        <taxon>Ostreida</taxon>
        <taxon>Ostreoidea</taxon>
        <taxon>Ostreidae</taxon>
        <taxon>Magallana</taxon>
    </lineage>
</organism>
<keyword evidence="2" id="KW-0472">Membrane</keyword>
<dbReference type="GO" id="GO:0001517">
    <property type="term" value="F:N-acetylglucosamine 6-O-sulfotransferase activity"/>
    <property type="evidence" value="ECO:0007669"/>
    <property type="project" value="TreeGrafter"/>
</dbReference>
<sequence>MPCRRATNFRRCSPGSIIILVLLAIPFMYYGRILFPDVPDTYGTQLSETGEGNGRNRFQNADNRSRSLSQGESQVHLDRKHIDQENNRGKDRVRNIPLILIVSMMRSGTTFTGEVFRSYPDSLYLFEPMQYLSGNVGHNNITYMNGTQRFYDRTSLHDLHALAIRNLLLCRFHDVPAGVFKSSHFLYHNHLKNFYNCVLGVRGNDTLLGKKCIPMLKQKCERATSFAIKLITVRMEAIAQVMKLLPEMYVIHLVRDPRPALFSQMKVGQVAESNLANASELHCSDLLIDLAVTKQDSCFRQNFHRQRYEDLVRDPLGQFEGLFEFVNLKFHPNVQGRIKQIAMRKGVVRKCLYCSDKGDAMAASLVWRKSAHFSHVTEIQKHCDKVMNELGYISANSSADLKNMNFSLTKF</sequence>
<feature type="compositionally biased region" description="Basic and acidic residues" evidence="1">
    <location>
        <begin position="75"/>
        <end position="88"/>
    </location>
</feature>
<dbReference type="InterPro" id="IPR051135">
    <property type="entry name" value="Gal/GlcNAc/GalNAc_ST"/>
</dbReference>
<dbReference type="Pfam" id="PF13469">
    <property type="entry name" value="Sulfotransfer_3"/>
    <property type="match status" value="1"/>
</dbReference>
<dbReference type="GO" id="GO:0006044">
    <property type="term" value="P:N-acetylglucosamine metabolic process"/>
    <property type="evidence" value="ECO:0007669"/>
    <property type="project" value="TreeGrafter"/>
</dbReference>
<dbReference type="Proteomes" id="UP000005408">
    <property type="component" value="Unassembled WGS sequence"/>
</dbReference>
<evidence type="ECO:0000256" key="2">
    <source>
        <dbReference type="SAM" id="Phobius"/>
    </source>
</evidence>
<evidence type="ECO:0000256" key="1">
    <source>
        <dbReference type="SAM" id="MobiDB-lite"/>
    </source>
</evidence>
<keyword evidence="4" id="KW-1185">Reference proteome</keyword>
<dbReference type="OMA" id="TIRTSMY"/>
<reference evidence="3" key="1">
    <citation type="submission" date="2022-08" db="UniProtKB">
        <authorList>
            <consortium name="EnsemblMetazoa"/>
        </authorList>
    </citation>
    <scope>IDENTIFICATION</scope>
    <source>
        <strain evidence="3">05x7-T-G4-1.051#20</strain>
    </source>
</reference>
<feature type="compositionally biased region" description="Polar residues" evidence="1">
    <location>
        <begin position="45"/>
        <end position="73"/>
    </location>
</feature>
<dbReference type="OrthoDB" id="6410525at2759"/>
<name>A0A8W8J262_MAGGI</name>
<keyword evidence="2" id="KW-1133">Transmembrane helix</keyword>
<dbReference type="GO" id="GO:0006790">
    <property type="term" value="P:sulfur compound metabolic process"/>
    <property type="evidence" value="ECO:0007669"/>
    <property type="project" value="TreeGrafter"/>
</dbReference>
<evidence type="ECO:0000313" key="4">
    <source>
        <dbReference type="Proteomes" id="UP000005408"/>
    </source>
</evidence>
<feature type="region of interest" description="Disordered" evidence="1">
    <location>
        <begin position="45"/>
        <end position="88"/>
    </location>
</feature>
<evidence type="ECO:0008006" key="5">
    <source>
        <dbReference type="Google" id="ProtNLM"/>
    </source>
</evidence>
<dbReference type="PANTHER" id="PTHR10704">
    <property type="entry name" value="CARBOHYDRATE SULFOTRANSFERASE"/>
    <property type="match status" value="1"/>
</dbReference>
<accession>A0A8W8J262</accession>
<feature type="transmembrane region" description="Helical" evidence="2">
    <location>
        <begin position="12"/>
        <end position="31"/>
    </location>
</feature>